<gene>
    <name evidence="2" type="ORF">QWF21_15085</name>
</gene>
<protein>
    <submittedName>
        <fullName evidence="2">Alpha/beta fold hydrolase</fullName>
    </submittedName>
</protein>
<proteinExistence type="predicted"/>
<dbReference type="Proteomes" id="UP001339167">
    <property type="component" value="Unassembled WGS sequence"/>
</dbReference>
<dbReference type="PANTHER" id="PTHR11614">
    <property type="entry name" value="PHOSPHOLIPASE-RELATED"/>
    <property type="match status" value="1"/>
</dbReference>
<dbReference type="InterPro" id="IPR022742">
    <property type="entry name" value="Hydrolase_4"/>
</dbReference>
<sequence>MFHDFTGFEPTETFHFLSSDGLSIACARWNAKGTARGTIQIAHGMGEHIGRYTETIALMVEAGFNVWANDHRGHGFSVSSSQCLGDLGEGGFNLLVEDMFTLCSMARKQAPNLPLLLMGHSMGSFAAQQFVLNKSSEIDGLILSGSGILDGLVDLAAASGLEILNANFEPARTPADWLSRDVSVVDAFLADSLCFPQLNPASMESYLSAASALADSINLSNIRSDLPIYIFSGAMDPVGMQTIGVKELVNRYRNAGVMNITVDFYDEGRHEMLHDFGHEAVKQNLLNWSKRIL</sequence>
<accession>A0ABU7JIR5</accession>
<dbReference type="Gene3D" id="3.40.50.1820">
    <property type="entry name" value="alpha/beta hydrolase"/>
    <property type="match status" value="1"/>
</dbReference>
<feature type="domain" description="Serine aminopeptidase S33" evidence="1">
    <location>
        <begin position="34"/>
        <end position="275"/>
    </location>
</feature>
<dbReference type="RefSeq" id="WP_330088874.1">
    <property type="nucleotide sequence ID" value="NZ_JAUGZK010000014.1"/>
</dbReference>
<evidence type="ECO:0000313" key="2">
    <source>
        <dbReference type="EMBL" id="MEE2025560.1"/>
    </source>
</evidence>
<dbReference type="GO" id="GO:0016787">
    <property type="term" value="F:hydrolase activity"/>
    <property type="evidence" value="ECO:0007669"/>
    <property type="project" value="UniProtKB-KW"/>
</dbReference>
<evidence type="ECO:0000259" key="1">
    <source>
        <dbReference type="Pfam" id="PF12146"/>
    </source>
</evidence>
<reference evidence="2 3" key="1">
    <citation type="submission" date="2023-06" db="EMBL/GenBank/DDBJ databases">
        <title>Alkalimonas sp., MEB004 an alkaliphilic bacterium isolated from Lonar Lake, India.</title>
        <authorList>
            <person name="Joshi A."/>
            <person name="Thite S."/>
        </authorList>
    </citation>
    <scope>NUCLEOTIDE SEQUENCE [LARGE SCALE GENOMIC DNA]</scope>
    <source>
        <strain evidence="2 3">MEB004</strain>
    </source>
</reference>
<evidence type="ECO:0000313" key="3">
    <source>
        <dbReference type="Proteomes" id="UP001339167"/>
    </source>
</evidence>
<dbReference type="InterPro" id="IPR029058">
    <property type="entry name" value="AB_hydrolase_fold"/>
</dbReference>
<comment type="caution">
    <text evidence="2">The sequence shown here is derived from an EMBL/GenBank/DDBJ whole genome shotgun (WGS) entry which is preliminary data.</text>
</comment>
<keyword evidence="2" id="KW-0378">Hydrolase</keyword>
<dbReference type="Pfam" id="PF12146">
    <property type="entry name" value="Hydrolase_4"/>
    <property type="match status" value="1"/>
</dbReference>
<dbReference type="SUPFAM" id="SSF53474">
    <property type="entry name" value="alpha/beta-Hydrolases"/>
    <property type="match status" value="1"/>
</dbReference>
<name>A0ABU7JIR5_9GAMM</name>
<organism evidence="2 3">
    <name type="scientific">Alkalimonas mucilaginosa</name>
    <dbReference type="NCBI Taxonomy" id="3057676"/>
    <lineage>
        <taxon>Bacteria</taxon>
        <taxon>Pseudomonadati</taxon>
        <taxon>Pseudomonadota</taxon>
        <taxon>Gammaproteobacteria</taxon>
        <taxon>Alkalimonas</taxon>
    </lineage>
</organism>
<dbReference type="InterPro" id="IPR051044">
    <property type="entry name" value="MAG_DAG_Lipase"/>
</dbReference>
<keyword evidence="3" id="KW-1185">Reference proteome</keyword>
<dbReference type="EMBL" id="JAUGZK010000014">
    <property type="protein sequence ID" value="MEE2025560.1"/>
    <property type="molecule type" value="Genomic_DNA"/>
</dbReference>